<proteinExistence type="predicted"/>
<keyword evidence="1" id="KW-0812">Transmembrane</keyword>
<protein>
    <submittedName>
        <fullName evidence="2">Uncharacterized protein</fullName>
    </submittedName>
</protein>
<name>A0A843U227_COLES</name>
<evidence type="ECO:0000313" key="3">
    <source>
        <dbReference type="Proteomes" id="UP000652761"/>
    </source>
</evidence>
<sequence length="106" mass="11628">MLVPLPTVTAMRATAAAGSSRHPWSLAAALRSCIILLMFLFLSLGENKEGDQFRRQSLPTPSNEHVDIEITIRDEFCMQSPSTPTTEHADIEIISGDECGTRSQLV</sequence>
<organism evidence="2 3">
    <name type="scientific">Colocasia esculenta</name>
    <name type="common">Wild taro</name>
    <name type="synonym">Arum esculentum</name>
    <dbReference type="NCBI Taxonomy" id="4460"/>
    <lineage>
        <taxon>Eukaryota</taxon>
        <taxon>Viridiplantae</taxon>
        <taxon>Streptophyta</taxon>
        <taxon>Embryophyta</taxon>
        <taxon>Tracheophyta</taxon>
        <taxon>Spermatophyta</taxon>
        <taxon>Magnoliopsida</taxon>
        <taxon>Liliopsida</taxon>
        <taxon>Araceae</taxon>
        <taxon>Aroideae</taxon>
        <taxon>Colocasieae</taxon>
        <taxon>Colocasia</taxon>
    </lineage>
</organism>
<dbReference type="AlphaFoldDB" id="A0A843U227"/>
<dbReference type="EMBL" id="NMUH01000272">
    <property type="protein sequence ID" value="MQL75950.1"/>
    <property type="molecule type" value="Genomic_DNA"/>
</dbReference>
<keyword evidence="1" id="KW-1133">Transmembrane helix</keyword>
<dbReference type="Proteomes" id="UP000652761">
    <property type="component" value="Unassembled WGS sequence"/>
</dbReference>
<gene>
    <name evidence="2" type="ORF">Taro_008330</name>
</gene>
<evidence type="ECO:0000313" key="2">
    <source>
        <dbReference type="EMBL" id="MQL75950.1"/>
    </source>
</evidence>
<keyword evidence="3" id="KW-1185">Reference proteome</keyword>
<comment type="caution">
    <text evidence="2">The sequence shown here is derived from an EMBL/GenBank/DDBJ whole genome shotgun (WGS) entry which is preliminary data.</text>
</comment>
<accession>A0A843U227</accession>
<feature type="transmembrane region" description="Helical" evidence="1">
    <location>
        <begin position="25"/>
        <end position="45"/>
    </location>
</feature>
<reference evidence="2" key="1">
    <citation type="submission" date="2017-07" db="EMBL/GenBank/DDBJ databases">
        <title>Taro Niue Genome Assembly and Annotation.</title>
        <authorList>
            <person name="Atibalentja N."/>
            <person name="Keating K."/>
            <person name="Fields C.J."/>
        </authorList>
    </citation>
    <scope>NUCLEOTIDE SEQUENCE</scope>
    <source>
        <strain evidence="2">Niue_2</strain>
        <tissue evidence="2">Leaf</tissue>
    </source>
</reference>
<evidence type="ECO:0000256" key="1">
    <source>
        <dbReference type="SAM" id="Phobius"/>
    </source>
</evidence>
<keyword evidence="1" id="KW-0472">Membrane</keyword>